<reference evidence="2" key="1">
    <citation type="submission" date="2022-01" db="EMBL/GenBank/DDBJ databases">
        <title>Gordonia xiamenensis sp. nov., isolated from surface seawater in Xiamen.</title>
        <authorList>
            <person name="He Y.F."/>
        </authorList>
    </citation>
    <scope>NUCLEOTIDE SEQUENCE</scope>
    <source>
        <strain evidence="2">GW1C4-4</strain>
    </source>
</reference>
<feature type="region of interest" description="Disordered" evidence="1">
    <location>
        <begin position="1"/>
        <end position="20"/>
    </location>
</feature>
<dbReference type="Proteomes" id="UP001108089">
    <property type="component" value="Unassembled WGS sequence"/>
</dbReference>
<proteinExistence type="predicted"/>
<dbReference type="EMBL" id="JAKGCU010000001">
    <property type="protein sequence ID" value="MCF3937178.1"/>
    <property type="molecule type" value="Genomic_DNA"/>
</dbReference>
<name>A0ABS9DDA4_9ACTN</name>
<sequence>MPEDREQVDVPTHGEDAAPTRPITTALRAAVEFALYEPGKCDERTVESLLWGALGESPDLAQALTGRRDLIFRLGMKDRGDIAGLPDEMTHDAAVVIEVKLRAAFNWREATDRSQLDAYADRSPNAMLILVASDKSIKDFHARGTGKYHANGSREFESYDRWAENIVPLGDLLKMLINVLKGSPPDLSAETVGRIVARKGEQ</sequence>
<evidence type="ECO:0000313" key="3">
    <source>
        <dbReference type="Proteomes" id="UP001108089"/>
    </source>
</evidence>
<gene>
    <name evidence="2" type="ORF">L1892_02125</name>
</gene>
<protein>
    <submittedName>
        <fullName evidence="2">Uncharacterized protein</fullName>
    </submittedName>
</protein>
<feature type="compositionally biased region" description="Basic and acidic residues" evidence="1">
    <location>
        <begin position="1"/>
        <end position="18"/>
    </location>
</feature>
<evidence type="ECO:0000313" key="2">
    <source>
        <dbReference type="EMBL" id="MCF3937178.1"/>
    </source>
</evidence>
<accession>A0ABS9DDA4</accession>
<keyword evidence="3" id="KW-1185">Reference proteome</keyword>
<dbReference type="RefSeq" id="WP_235721783.1">
    <property type="nucleotide sequence ID" value="NZ_JAKGCU010000001.1"/>
</dbReference>
<comment type="caution">
    <text evidence="2">The sequence shown here is derived from an EMBL/GenBank/DDBJ whole genome shotgun (WGS) entry which is preliminary data.</text>
</comment>
<evidence type="ECO:0000256" key="1">
    <source>
        <dbReference type="SAM" id="MobiDB-lite"/>
    </source>
</evidence>
<organism evidence="2 3">
    <name type="scientific">Gordonia tangerina</name>
    <dbReference type="NCBI Taxonomy" id="2911060"/>
    <lineage>
        <taxon>Bacteria</taxon>
        <taxon>Bacillati</taxon>
        <taxon>Actinomycetota</taxon>
        <taxon>Actinomycetes</taxon>
        <taxon>Mycobacteriales</taxon>
        <taxon>Gordoniaceae</taxon>
        <taxon>Gordonia</taxon>
    </lineage>
</organism>